<reference evidence="3" key="1">
    <citation type="submission" date="2021-02" db="EMBL/GenBank/DDBJ databases">
        <title>Comparative genomics reveals that relaxation of natural selection precedes convergent phenotypic evolution of cavefish.</title>
        <authorList>
            <person name="Peng Z."/>
        </authorList>
    </citation>
    <scope>NUCLEOTIDE SEQUENCE</scope>
    <source>
        <tissue evidence="3">Muscle</tissue>
    </source>
</reference>
<evidence type="ECO:0000313" key="4">
    <source>
        <dbReference type="Proteomes" id="UP001059041"/>
    </source>
</evidence>
<feature type="compositionally biased region" description="Basic and acidic residues" evidence="2">
    <location>
        <begin position="1"/>
        <end position="21"/>
    </location>
</feature>
<evidence type="ECO:0000256" key="1">
    <source>
        <dbReference type="SAM" id="Coils"/>
    </source>
</evidence>
<protein>
    <submittedName>
        <fullName evidence="3">MORC family CW-type zinc finger protein 3-like</fullName>
    </submittedName>
</protein>
<sequence length="143" mass="16445">MMEGFESHQRPAAPEEMREADASFGTGEEYCSDAEEIIASPLTNEKRGVLHDEEEWAKDELVELMQRAVEERDACREELEVLREHSAALEDEKNQLINRRSGRKLRLDLGRLLVSFISTLHLETADYNSNVIDQILIQFSLKL</sequence>
<keyword evidence="4" id="KW-1185">Reference proteome</keyword>
<comment type="caution">
    <text evidence="3">The sequence shown here is derived from an EMBL/GenBank/DDBJ whole genome shotgun (WGS) entry which is preliminary data.</text>
</comment>
<dbReference type="Proteomes" id="UP001059041">
    <property type="component" value="Linkage Group LG4"/>
</dbReference>
<evidence type="ECO:0000313" key="3">
    <source>
        <dbReference type="EMBL" id="KAI7811040.1"/>
    </source>
</evidence>
<feature type="region of interest" description="Disordered" evidence="2">
    <location>
        <begin position="1"/>
        <end position="27"/>
    </location>
</feature>
<gene>
    <name evidence="3" type="ORF">IRJ41_009641</name>
</gene>
<organism evidence="3 4">
    <name type="scientific">Triplophysa rosa</name>
    <name type="common">Cave loach</name>
    <dbReference type="NCBI Taxonomy" id="992332"/>
    <lineage>
        <taxon>Eukaryota</taxon>
        <taxon>Metazoa</taxon>
        <taxon>Chordata</taxon>
        <taxon>Craniata</taxon>
        <taxon>Vertebrata</taxon>
        <taxon>Euteleostomi</taxon>
        <taxon>Actinopterygii</taxon>
        <taxon>Neopterygii</taxon>
        <taxon>Teleostei</taxon>
        <taxon>Ostariophysi</taxon>
        <taxon>Cypriniformes</taxon>
        <taxon>Nemacheilidae</taxon>
        <taxon>Triplophysa</taxon>
    </lineage>
</organism>
<evidence type="ECO:0000256" key="2">
    <source>
        <dbReference type="SAM" id="MobiDB-lite"/>
    </source>
</evidence>
<keyword evidence="1" id="KW-0175">Coiled coil</keyword>
<proteinExistence type="predicted"/>
<accession>A0A9W7WZG9</accession>
<name>A0A9W7WZG9_TRIRA</name>
<dbReference type="AlphaFoldDB" id="A0A9W7WZG9"/>
<feature type="coiled-coil region" evidence="1">
    <location>
        <begin position="58"/>
        <end position="99"/>
    </location>
</feature>
<dbReference type="EMBL" id="JAFHDT010000004">
    <property type="protein sequence ID" value="KAI7811040.1"/>
    <property type="molecule type" value="Genomic_DNA"/>
</dbReference>